<dbReference type="RefSeq" id="WP_269442810.1">
    <property type="nucleotide sequence ID" value="NZ_CP097463.1"/>
</dbReference>
<protein>
    <submittedName>
        <fullName evidence="2">Enoyl-CoA hydratase-related protein</fullName>
    </submittedName>
</protein>
<name>A0ABY7JXB0_9ACTN</name>
<dbReference type="Gene3D" id="1.10.12.10">
    <property type="entry name" value="Lyase 2-enoyl-coa Hydratase, Chain A, domain 2"/>
    <property type="match status" value="1"/>
</dbReference>
<dbReference type="Pfam" id="PF00378">
    <property type="entry name" value="ECH_1"/>
    <property type="match status" value="1"/>
</dbReference>
<dbReference type="InterPro" id="IPR014748">
    <property type="entry name" value="Enoyl-CoA_hydra_C"/>
</dbReference>
<dbReference type="PANTHER" id="PTHR43459">
    <property type="entry name" value="ENOYL-COA HYDRATASE"/>
    <property type="match status" value="1"/>
</dbReference>
<keyword evidence="3" id="KW-1185">Reference proteome</keyword>
<accession>A0ABY7JXB0</accession>
<dbReference type="Gene3D" id="3.90.226.10">
    <property type="entry name" value="2-enoyl-CoA Hydratase, Chain A, domain 1"/>
    <property type="match status" value="1"/>
</dbReference>
<proteinExistence type="inferred from homology"/>
<evidence type="ECO:0000313" key="3">
    <source>
        <dbReference type="Proteomes" id="UP001164693"/>
    </source>
</evidence>
<organism evidence="2 3">
    <name type="scientific">Jatrophihabitans cynanchi</name>
    <dbReference type="NCBI Taxonomy" id="2944128"/>
    <lineage>
        <taxon>Bacteria</taxon>
        <taxon>Bacillati</taxon>
        <taxon>Actinomycetota</taxon>
        <taxon>Actinomycetes</taxon>
        <taxon>Jatrophihabitantales</taxon>
        <taxon>Jatrophihabitantaceae</taxon>
        <taxon>Jatrophihabitans</taxon>
    </lineage>
</organism>
<dbReference type="Proteomes" id="UP001164693">
    <property type="component" value="Chromosome"/>
</dbReference>
<evidence type="ECO:0000313" key="2">
    <source>
        <dbReference type="EMBL" id="WAX56278.1"/>
    </source>
</evidence>
<dbReference type="EMBL" id="CP097463">
    <property type="protein sequence ID" value="WAX56278.1"/>
    <property type="molecule type" value="Genomic_DNA"/>
</dbReference>
<reference evidence="2" key="1">
    <citation type="submission" date="2022-05" db="EMBL/GenBank/DDBJ databases">
        <title>Jatrophihabitans sp. SB3-54 whole genome sequence.</title>
        <authorList>
            <person name="Suh M.K."/>
            <person name="Eom M.K."/>
            <person name="Kim J.S."/>
            <person name="Kim H.S."/>
            <person name="Do H.E."/>
            <person name="Shin Y.K."/>
            <person name="Lee J.-S."/>
        </authorList>
    </citation>
    <scope>NUCLEOTIDE SEQUENCE</scope>
    <source>
        <strain evidence="2">SB3-54</strain>
    </source>
</reference>
<evidence type="ECO:0000256" key="1">
    <source>
        <dbReference type="ARBA" id="ARBA00005254"/>
    </source>
</evidence>
<sequence>MRRVSDMFTSEPVREDEIVSSLRDGVLRLRIDRQQRGNAISPPQRDRLAAQLDAASTDQRVRAVVLTGSGDRHFCTGGDLRHEGAAPPDPDAPRPVGDIVNLITHGMHRLMAAVLDCTKPVLAAVNGTAAGIGVHLALCCDLVIATHEATFIEIFARRGLVADGAGAYLLPRLIGPQRTKELMFFADPLTAPEAERIGLINRAVPRAEFAALVEEWAQRLANGPTVALGLMKSLVNHALDQDRGSALREEALAIEVNSRAEDFTEGLRAFVDRRPVSFSGK</sequence>
<gene>
    <name evidence="2" type="ORF">M6B22_17315</name>
</gene>
<dbReference type="PANTHER" id="PTHR43459:SF1">
    <property type="entry name" value="EG:BACN32G11.4 PROTEIN"/>
    <property type="match status" value="1"/>
</dbReference>
<comment type="similarity">
    <text evidence="1">Belongs to the enoyl-CoA hydratase/isomerase family.</text>
</comment>
<dbReference type="InterPro" id="IPR029045">
    <property type="entry name" value="ClpP/crotonase-like_dom_sf"/>
</dbReference>
<dbReference type="CDD" id="cd06558">
    <property type="entry name" value="crotonase-like"/>
    <property type="match status" value="1"/>
</dbReference>
<dbReference type="SUPFAM" id="SSF52096">
    <property type="entry name" value="ClpP/crotonase"/>
    <property type="match status" value="1"/>
</dbReference>
<dbReference type="InterPro" id="IPR001753">
    <property type="entry name" value="Enoyl-CoA_hydra/iso"/>
</dbReference>